<protein>
    <submittedName>
        <fullName evidence="1">Uncharacterized protein</fullName>
    </submittedName>
</protein>
<name>S4YXP7_SERPL</name>
<gene>
    <name evidence="1" type="ORF">M621_21570</name>
</gene>
<proteinExistence type="predicted"/>
<evidence type="ECO:0000313" key="1">
    <source>
        <dbReference type="EMBL" id="AGP47318.1"/>
    </source>
</evidence>
<dbReference type="EMBL" id="CP006566">
    <property type="protein sequence ID" value="AGP47318.1"/>
    <property type="molecule type" value="Genomic_DNA"/>
</dbReference>
<reference evidence="1 2" key="1">
    <citation type="journal article" date="2013" name="Genome Announc.">
        <title>Genome Sequence of Serratia plymuthica Strain S13, an Endophyte with Germination- and Plant-Growth-Promoting Activity from the Flower of Styrian Oil Pumpkin.</title>
        <authorList>
            <person name="Muller H."/>
            <person name="Furnkranz M."/>
            <person name="Grube M."/>
            <person name="Berg G."/>
        </authorList>
    </citation>
    <scope>NUCLEOTIDE SEQUENCE [LARGE SCALE GENOMIC DNA]</scope>
    <source>
        <strain evidence="1">S13</strain>
    </source>
</reference>
<dbReference type="HOGENOM" id="CLU_2510837_0_0_6"/>
<evidence type="ECO:0000313" key="2">
    <source>
        <dbReference type="Proteomes" id="UP000014900"/>
    </source>
</evidence>
<sequence>MHNPLLSTKQTDLYPSNFNPDDTVAFALPASRLVSVHRGGEMLSYFEAPQVSDLFAAFAGLTLVSLPPHTTVRSVAIDTESISSF</sequence>
<accession>S4YXP7</accession>
<organism evidence="1 2">
    <name type="scientific">Serratia plymuthica S13</name>
    <dbReference type="NCBI Taxonomy" id="1348660"/>
    <lineage>
        <taxon>Bacteria</taxon>
        <taxon>Pseudomonadati</taxon>
        <taxon>Pseudomonadota</taxon>
        <taxon>Gammaproteobacteria</taxon>
        <taxon>Enterobacterales</taxon>
        <taxon>Yersiniaceae</taxon>
        <taxon>Serratia</taxon>
    </lineage>
</organism>
<dbReference type="AlphaFoldDB" id="S4YXP7"/>
<dbReference type="Proteomes" id="UP000014900">
    <property type="component" value="Chromosome"/>
</dbReference>
<dbReference type="KEGG" id="sry:M621_21570"/>